<dbReference type="Pfam" id="PF13240">
    <property type="entry name" value="Zn_Ribbon_1"/>
    <property type="match status" value="1"/>
</dbReference>
<dbReference type="SUPFAM" id="SSF52402">
    <property type="entry name" value="Adenine nucleotide alpha hydrolases-like"/>
    <property type="match status" value="1"/>
</dbReference>
<dbReference type="AlphaFoldDB" id="A0A075HNH8"/>
<dbReference type="PANTHER" id="PTHR11772:SF2">
    <property type="entry name" value="ASPARAGINE SYNTHETASE [GLUTAMINE-HYDROLYZING]"/>
    <property type="match status" value="1"/>
</dbReference>
<dbReference type="InterPro" id="IPR050795">
    <property type="entry name" value="Asn_Synthetase"/>
</dbReference>
<keyword evidence="5" id="KW-0436">Ligase</keyword>
<evidence type="ECO:0000256" key="1">
    <source>
        <dbReference type="ARBA" id="ARBA00022741"/>
    </source>
</evidence>
<dbReference type="InterPro" id="IPR026870">
    <property type="entry name" value="Zinc_ribbon_dom"/>
</dbReference>
<dbReference type="Gene3D" id="3.40.50.620">
    <property type="entry name" value="HUPs"/>
    <property type="match status" value="1"/>
</dbReference>
<dbReference type="GO" id="GO:0005829">
    <property type="term" value="C:cytosol"/>
    <property type="evidence" value="ECO:0007669"/>
    <property type="project" value="TreeGrafter"/>
</dbReference>
<dbReference type="Pfam" id="PF00733">
    <property type="entry name" value="Asn_synthase"/>
    <property type="match status" value="1"/>
</dbReference>
<evidence type="ECO:0000259" key="3">
    <source>
        <dbReference type="Pfam" id="PF00733"/>
    </source>
</evidence>
<sequence length="175" mass="20501">MSDTKLEESLKRLWEIMHFPTQKIAKSLGINAESPFLHEKVIDFAKSLPVNYKVKVEDGQKYGKWILRKLFEDKIPKSVAWRKKAAMQDGAGTSGLTNMFNNIISDEFFRKETKKIIDADKVFIKSKESLYYYTKYRKYFDAPINLHSSKFKCPNCRYKIKPDSKFCRMCGSFPI</sequence>
<dbReference type="CDD" id="cd01991">
    <property type="entry name" value="Asn_synthase_B_C"/>
    <property type="match status" value="1"/>
</dbReference>
<dbReference type="InterPro" id="IPR014729">
    <property type="entry name" value="Rossmann-like_a/b/a_fold"/>
</dbReference>
<dbReference type="EMBL" id="KF901066">
    <property type="protein sequence ID" value="AIF16850.1"/>
    <property type="molecule type" value="Genomic_DNA"/>
</dbReference>
<dbReference type="GO" id="GO:0005524">
    <property type="term" value="F:ATP binding"/>
    <property type="evidence" value="ECO:0007669"/>
    <property type="project" value="UniProtKB-KW"/>
</dbReference>
<name>A0A075HNH8_9ARCH</name>
<keyword evidence="2" id="KW-0067">ATP-binding</keyword>
<evidence type="ECO:0000259" key="4">
    <source>
        <dbReference type="Pfam" id="PF13240"/>
    </source>
</evidence>
<dbReference type="PANTHER" id="PTHR11772">
    <property type="entry name" value="ASPARAGINE SYNTHETASE"/>
    <property type="match status" value="1"/>
</dbReference>
<dbReference type="GO" id="GO:0004066">
    <property type="term" value="F:asparagine synthase (glutamine-hydrolyzing) activity"/>
    <property type="evidence" value="ECO:0007669"/>
    <property type="project" value="UniProtKB-EC"/>
</dbReference>
<gene>
    <name evidence="5" type="primary">ASNS</name>
    <name evidence="5" type="synonym">asnB</name>
</gene>
<dbReference type="GO" id="GO:0006529">
    <property type="term" value="P:asparagine biosynthetic process"/>
    <property type="evidence" value="ECO:0007669"/>
    <property type="project" value="InterPro"/>
</dbReference>
<organism evidence="5">
    <name type="scientific">uncultured marine thaumarchaeote KM3_75_C11</name>
    <dbReference type="NCBI Taxonomy" id="1456278"/>
    <lineage>
        <taxon>Archaea</taxon>
        <taxon>Nitrososphaerota</taxon>
        <taxon>environmental samples</taxon>
    </lineage>
</organism>
<accession>A0A075HNH8</accession>
<feature type="domain" description="Asparagine synthetase" evidence="3">
    <location>
        <begin position="23"/>
        <end position="122"/>
    </location>
</feature>
<dbReference type="EC" id="6.3.5.4" evidence="5"/>
<dbReference type="InterPro" id="IPR001962">
    <property type="entry name" value="Asn_synthase"/>
</dbReference>
<keyword evidence="1" id="KW-0547">Nucleotide-binding</keyword>
<evidence type="ECO:0000313" key="5">
    <source>
        <dbReference type="EMBL" id="AIF16850.1"/>
    </source>
</evidence>
<reference evidence="5" key="1">
    <citation type="journal article" date="2014" name="Genome Biol. Evol.">
        <title>Pangenome evidence for extensive interdomain horizontal transfer affecting lineage core and shell genes in uncultured planktonic thaumarchaeota and euryarchaeota.</title>
        <authorList>
            <person name="Deschamps P."/>
            <person name="Zivanovic Y."/>
            <person name="Moreira D."/>
            <person name="Rodriguez-Valera F."/>
            <person name="Lopez-Garcia P."/>
        </authorList>
    </citation>
    <scope>NUCLEOTIDE SEQUENCE</scope>
</reference>
<evidence type="ECO:0000256" key="2">
    <source>
        <dbReference type="ARBA" id="ARBA00022840"/>
    </source>
</evidence>
<protein>
    <submittedName>
        <fullName evidence="5">Asparagine synthase (AsnB, ASNS)</fullName>
        <ecNumber evidence="5">6.3.5.4</ecNumber>
    </submittedName>
</protein>
<proteinExistence type="predicted"/>
<feature type="domain" description="Zinc-ribbon" evidence="4">
    <location>
        <begin position="152"/>
        <end position="172"/>
    </location>
</feature>